<protein>
    <submittedName>
        <fullName evidence="2">Helix-turn-helix transcriptional regulator</fullName>
    </submittedName>
</protein>
<sequence length="287" mass="33502">MESRRFSSALGEFIKTRRYRLQPEEVGIKPFPGRRRTPGLRREEVAYLANVSVTYYTWLEQGREKNPSPDVLSQISQALRLDEDERKHLFDLAAPDPVRSSMAPKPEKPDAVFLQNLVDQLRYPSFIANEVADMIVWNRGAELVIADFGRLPEGERNMVTLLFLDPEYPKRLVNWEEFARYMTALIRAGFEHNKDNPMYMERFELLRRNSEDFLRFWEWHEIRQKSSVPVHYLLPDGQKLEFTIHCAAAIDNDPGLHWCFLVPTPGTGTEERLALMLTQDSEWSSQA</sequence>
<dbReference type="InterPro" id="IPR001387">
    <property type="entry name" value="Cro/C1-type_HTH"/>
</dbReference>
<dbReference type="InterPro" id="IPR041413">
    <property type="entry name" value="MLTR_LBD"/>
</dbReference>
<proteinExistence type="predicted"/>
<evidence type="ECO:0000313" key="3">
    <source>
        <dbReference type="Proteomes" id="UP001141950"/>
    </source>
</evidence>
<dbReference type="CDD" id="cd00093">
    <property type="entry name" value="HTH_XRE"/>
    <property type="match status" value="1"/>
</dbReference>
<evidence type="ECO:0000313" key="2">
    <source>
        <dbReference type="EMBL" id="MCR2805431.1"/>
    </source>
</evidence>
<name>A0A9X2S9R6_9BACL</name>
<gene>
    <name evidence="2" type="ORF">NQZ67_16205</name>
</gene>
<feature type="domain" description="HTH cro/C1-type" evidence="1">
    <location>
        <begin position="39"/>
        <end position="86"/>
    </location>
</feature>
<dbReference type="Pfam" id="PF13560">
    <property type="entry name" value="HTH_31"/>
    <property type="match status" value="1"/>
</dbReference>
<dbReference type="Gene3D" id="1.10.260.40">
    <property type="entry name" value="lambda repressor-like DNA-binding domains"/>
    <property type="match status" value="1"/>
</dbReference>
<dbReference type="PANTHER" id="PTHR35010">
    <property type="entry name" value="BLL4672 PROTEIN-RELATED"/>
    <property type="match status" value="1"/>
</dbReference>
<dbReference type="AlphaFoldDB" id="A0A9X2S9R6"/>
<dbReference type="RefSeq" id="WP_257447837.1">
    <property type="nucleotide sequence ID" value="NZ_JANIPJ010000011.1"/>
</dbReference>
<dbReference type="EMBL" id="JANIPJ010000011">
    <property type="protein sequence ID" value="MCR2805431.1"/>
    <property type="molecule type" value="Genomic_DNA"/>
</dbReference>
<dbReference type="Proteomes" id="UP001141950">
    <property type="component" value="Unassembled WGS sequence"/>
</dbReference>
<comment type="caution">
    <text evidence="2">The sequence shown here is derived from an EMBL/GenBank/DDBJ whole genome shotgun (WGS) entry which is preliminary data.</text>
</comment>
<dbReference type="Pfam" id="PF17765">
    <property type="entry name" value="MLTR_LBD"/>
    <property type="match status" value="1"/>
</dbReference>
<dbReference type="Gene3D" id="3.30.450.180">
    <property type="match status" value="1"/>
</dbReference>
<dbReference type="PROSITE" id="PS50943">
    <property type="entry name" value="HTH_CROC1"/>
    <property type="match status" value="1"/>
</dbReference>
<dbReference type="GO" id="GO:0003677">
    <property type="term" value="F:DNA binding"/>
    <property type="evidence" value="ECO:0007669"/>
    <property type="project" value="InterPro"/>
</dbReference>
<dbReference type="SUPFAM" id="SSF47413">
    <property type="entry name" value="lambda repressor-like DNA-binding domains"/>
    <property type="match status" value="1"/>
</dbReference>
<keyword evidence="3" id="KW-1185">Reference proteome</keyword>
<accession>A0A9X2S9R6</accession>
<organism evidence="2 3">
    <name type="scientific">Paenibacillus soyae</name>
    <dbReference type="NCBI Taxonomy" id="2969249"/>
    <lineage>
        <taxon>Bacteria</taxon>
        <taxon>Bacillati</taxon>
        <taxon>Bacillota</taxon>
        <taxon>Bacilli</taxon>
        <taxon>Bacillales</taxon>
        <taxon>Paenibacillaceae</taxon>
        <taxon>Paenibacillus</taxon>
    </lineage>
</organism>
<dbReference type="SMART" id="SM00530">
    <property type="entry name" value="HTH_XRE"/>
    <property type="match status" value="1"/>
</dbReference>
<reference evidence="2" key="1">
    <citation type="submission" date="2022-08" db="EMBL/GenBank/DDBJ databases">
        <title>The genomic sequence of strain Paenibacillus sp. SCIV0701.</title>
        <authorList>
            <person name="Zhao H."/>
        </authorList>
    </citation>
    <scope>NUCLEOTIDE SEQUENCE</scope>
    <source>
        <strain evidence="2">SCIV0701</strain>
    </source>
</reference>
<evidence type="ECO:0000259" key="1">
    <source>
        <dbReference type="PROSITE" id="PS50943"/>
    </source>
</evidence>
<dbReference type="InterPro" id="IPR010982">
    <property type="entry name" value="Lambda_DNA-bd_dom_sf"/>
</dbReference>